<evidence type="ECO:0000313" key="3">
    <source>
        <dbReference type="Proteomes" id="UP000186817"/>
    </source>
</evidence>
<comment type="caution">
    <text evidence="2">The sequence shown here is derived from an EMBL/GenBank/DDBJ whole genome shotgun (WGS) entry which is preliminary data.</text>
</comment>
<evidence type="ECO:0000313" key="2">
    <source>
        <dbReference type="EMBL" id="OLP78949.1"/>
    </source>
</evidence>
<feature type="compositionally biased region" description="Basic and acidic residues" evidence="1">
    <location>
        <begin position="83"/>
        <end position="99"/>
    </location>
</feature>
<protein>
    <submittedName>
        <fullName evidence="2">Uncharacterized protein</fullName>
    </submittedName>
</protein>
<organism evidence="2 3">
    <name type="scientific">Symbiodinium microadriaticum</name>
    <name type="common">Dinoflagellate</name>
    <name type="synonym">Zooxanthella microadriatica</name>
    <dbReference type="NCBI Taxonomy" id="2951"/>
    <lineage>
        <taxon>Eukaryota</taxon>
        <taxon>Sar</taxon>
        <taxon>Alveolata</taxon>
        <taxon>Dinophyceae</taxon>
        <taxon>Suessiales</taxon>
        <taxon>Symbiodiniaceae</taxon>
        <taxon>Symbiodinium</taxon>
    </lineage>
</organism>
<dbReference type="OrthoDB" id="10468326at2759"/>
<reference evidence="2 3" key="1">
    <citation type="submission" date="2016-02" db="EMBL/GenBank/DDBJ databases">
        <title>Genome analysis of coral dinoflagellate symbionts highlights evolutionary adaptations to a symbiotic lifestyle.</title>
        <authorList>
            <person name="Aranda M."/>
            <person name="Li Y."/>
            <person name="Liew Y.J."/>
            <person name="Baumgarten S."/>
            <person name="Simakov O."/>
            <person name="Wilson M."/>
            <person name="Piel J."/>
            <person name="Ashoor H."/>
            <person name="Bougouffa S."/>
            <person name="Bajic V.B."/>
            <person name="Ryu T."/>
            <person name="Ravasi T."/>
            <person name="Bayer T."/>
            <person name="Micklem G."/>
            <person name="Kim H."/>
            <person name="Bhak J."/>
            <person name="Lajeunesse T.C."/>
            <person name="Voolstra C.R."/>
        </authorList>
    </citation>
    <scope>NUCLEOTIDE SEQUENCE [LARGE SCALE GENOMIC DNA]</scope>
    <source>
        <strain evidence="2 3">CCMP2467</strain>
    </source>
</reference>
<feature type="compositionally biased region" description="Basic residues" evidence="1">
    <location>
        <begin position="343"/>
        <end position="352"/>
    </location>
</feature>
<feature type="region of interest" description="Disordered" evidence="1">
    <location>
        <begin position="83"/>
        <end position="116"/>
    </location>
</feature>
<feature type="compositionally biased region" description="Basic and acidic residues" evidence="1">
    <location>
        <begin position="414"/>
        <end position="430"/>
    </location>
</feature>
<gene>
    <name evidence="2" type="ORF">AK812_SmicGene40816</name>
</gene>
<dbReference type="AlphaFoldDB" id="A0A1Q9C7Q4"/>
<dbReference type="EMBL" id="LSRX01001541">
    <property type="protein sequence ID" value="OLP78949.1"/>
    <property type="molecule type" value="Genomic_DNA"/>
</dbReference>
<dbReference type="InterPro" id="IPR035979">
    <property type="entry name" value="RBD_domain_sf"/>
</dbReference>
<evidence type="ECO:0000256" key="1">
    <source>
        <dbReference type="SAM" id="MobiDB-lite"/>
    </source>
</evidence>
<keyword evidence="3" id="KW-1185">Reference proteome</keyword>
<feature type="region of interest" description="Disordered" evidence="1">
    <location>
        <begin position="343"/>
        <end position="457"/>
    </location>
</feature>
<sequence>MSAANNAGGKAVLAQNFPASWVVPAALEVLPQKVQSLLQRLGPLEGPPVISQGQNGLQALARFQNASDARAAVQTLHGFDMRSASEKQTANHEAPKESECFSLRIADDSGGPPKMARKRRVKANGIFLWPLPDSWAEKDVELLASPYGTVQRTRVEGMPSGQKGKYFKSFLRSIFVKGAANVFLYRFQQLMNLHHGNGDMLRWITSFQLSVQRMQEAWNDTYLPIADPTTAEGPACADHSNYWTAKLVALIFASLSFVSLSDLTQDQRQVLTSLMAHTSRVLADWLFLNELREVYLEIFCATKSYLDNHEGCWVEDEEDGAEGFLETDNDIFWFFDERTTHGSRFKGSKGKGKGCEGSGGRRFFKKRKGRSSFAGDQADARQAEGQWPDSQWQDPSWDDWSWDAAKGKGKKDKKGQGRGEFGMDGKDGKPGSKHGAAQLADAQSSAGEAHETADELTESKSVTGVLLFQQIRRTESIPLDVNAASNVTMQLVWPDPADVTALCENVTWSPTERKLIGVLIDFDTSSAASSALTALNGLSLMGARLRCVMQEEPEPKKPLTSFHCYIDELAMPSLPREVEPKLDDREIFVTHLPPKASTEDGVRFLLGNFGDIDEACGKCSGRLLIDMITVLVHSRYSLIANECTEDEHGLWTFVDTPMNADAT</sequence>
<name>A0A1Q9C7Q4_SYMMI</name>
<dbReference type="GO" id="GO:0003676">
    <property type="term" value="F:nucleic acid binding"/>
    <property type="evidence" value="ECO:0007669"/>
    <property type="project" value="InterPro"/>
</dbReference>
<dbReference type="Proteomes" id="UP000186817">
    <property type="component" value="Unassembled WGS sequence"/>
</dbReference>
<dbReference type="SUPFAM" id="SSF54928">
    <property type="entry name" value="RNA-binding domain, RBD"/>
    <property type="match status" value="1"/>
</dbReference>
<proteinExistence type="predicted"/>
<feature type="compositionally biased region" description="Low complexity" evidence="1">
    <location>
        <begin position="386"/>
        <end position="395"/>
    </location>
</feature>
<accession>A0A1Q9C7Q4</accession>